<protein>
    <submittedName>
        <fullName evidence="1">Uncharacterized protein</fullName>
    </submittedName>
</protein>
<accession>A0A0E4FZ91</accession>
<evidence type="ECO:0000313" key="1">
    <source>
        <dbReference type="EMBL" id="BAR63591.1"/>
    </source>
</evidence>
<evidence type="ECO:0000313" key="2">
    <source>
        <dbReference type="Proteomes" id="UP000063308"/>
    </source>
</evidence>
<dbReference type="AlphaFoldDB" id="A0A0E4FZ91"/>
<dbReference type="Proteomes" id="UP000063308">
    <property type="component" value="Plasmid pNK6d"/>
</dbReference>
<gene>
    <name evidence="1" type="ORF">NK6_d_32</name>
</gene>
<proteinExistence type="predicted"/>
<geneLocation type="plasmid" evidence="2">
    <name>pNK6d DNA</name>
</geneLocation>
<sequence length="151" mass="16186">MQMIDVSKLATVQQCRNLMGNAKRLGREDVRRAALRRCVQLQAPTDTDPVVGGFGGMLVALEEVFLQRYGRALKANRTRAKAKAAGIMTVLTDWARGRGQGSGFEMLVEEGLGDYTGEYVVAVNPARFGADAVFATRSKLAANGVALPGPT</sequence>
<organism evidence="1 2">
    <name type="scientific">Bradyrhizobium diazoefficiens</name>
    <dbReference type="NCBI Taxonomy" id="1355477"/>
    <lineage>
        <taxon>Bacteria</taxon>
        <taxon>Pseudomonadati</taxon>
        <taxon>Pseudomonadota</taxon>
        <taxon>Alphaproteobacteria</taxon>
        <taxon>Hyphomicrobiales</taxon>
        <taxon>Nitrobacteraceae</taxon>
        <taxon>Bradyrhizobium</taxon>
    </lineage>
</organism>
<reference evidence="1 2" key="1">
    <citation type="submission" date="2014-11" db="EMBL/GenBank/DDBJ databases">
        <title>Symbiosis island explosion on the genome of extra-slow-growing strains of soybean bradyrhizobia with massive insertion sequences.</title>
        <authorList>
            <person name="Iida T."/>
            <person name="Minamisawa K."/>
        </authorList>
    </citation>
    <scope>NUCLEOTIDE SEQUENCE [LARGE SCALE GENOMIC DNA]</scope>
    <source>
        <strain evidence="1 2">NK6</strain>
        <plasmid evidence="2">pNK6d DNA</plasmid>
    </source>
</reference>
<name>A0A0E4FZ91_9BRAD</name>
<keyword evidence="1" id="KW-0614">Plasmid</keyword>
<dbReference type="EMBL" id="AP014688">
    <property type="protein sequence ID" value="BAR63591.1"/>
    <property type="molecule type" value="Genomic_DNA"/>
</dbReference>